<evidence type="ECO:0000313" key="2">
    <source>
        <dbReference type="Proteomes" id="UP000245764"/>
    </source>
</evidence>
<dbReference type="Proteomes" id="UP000245764">
    <property type="component" value="Chromosome 7"/>
</dbReference>
<proteinExistence type="predicted"/>
<dbReference type="EMBL" id="LT854259">
    <property type="protein sequence ID" value="SMR55143.1"/>
    <property type="molecule type" value="Genomic_DNA"/>
</dbReference>
<evidence type="ECO:0000313" key="1">
    <source>
        <dbReference type="EMBL" id="SMR55143.1"/>
    </source>
</evidence>
<dbReference type="AlphaFoldDB" id="A0A2H1GNG8"/>
<gene>
    <name evidence="1" type="ORF">ZT1E4_G7490</name>
</gene>
<sequence>MPKQTATLSTIHFQLTPRPGHKKLLASCKYCGHKFVYSKYRAETHYNTCAQRKAKDAAKITGQGTIAFTGLPVDAATGKTLAQLAAHIVYKANLPFTFFQHPAVLDFLNALRPNYYPPHEKQIRTTLLDEAYTSILDRVKRSIAVSKSVDIQVDRSTDGNKDGVTTMSYVDSTGCYTLKAFLKDLCGGSLYKLSSIAFNTCSTQLAIFDMIKGDAEMAHVICVPYDAHSINLHIRNIFRLLFFKAVYDMSQAIATGFLHKKAIRVLLYEH</sequence>
<accession>A0A2H1GNG8</accession>
<name>A0A2H1GNG8_ZYMTR</name>
<evidence type="ECO:0008006" key="3">
    <source>
        <dbReference type="Google" id="ProtNLM"/>
    </source>
</evidence>
<organism evidence="1 2">
    <name type="scientific">Zymoseptoria tritici ST99CH_1E4</name>
    <dbReference type="NCBI Taxonomy" id="1276532"/>
    <lineage>
        <taxon>Eukaryota</taxon>
        <taxon>Fungi</taxon>
        <taxon>Dikarya</taxon>
        <taxon>Ascomycota</taxon>
        <taxon>Pezizomycotina</taxon>
        <taxon>Dothideomycetes</taxon>
        <taxon>Dothideomycetidae</taxon>
        <taxon>Mycosphaerellales</taxon>
        <taxon>Mycosphaerellaceae</taxon>
        <taxon>Zymoseptoria</taxon>
    </lineage>
</organism>
<reference evidence="2" key="1">
    <citation type="submission" date="2017-05" db="EMBL/GenBank/DDBJ databases">
        <authorList>
            <person name="Song R."/>
            <person name="Chenine A.L."/>
            <person name="Ruprecht R.M."/>
        </authorList>
    </citation>
    <scope>NUCLEOTIDE SEQUENCE [LARGE SCALE GENOMIC DNA]</scope>
</reference>
<protein>
    <recommendedName>
        <fullName evidence="3">DUF659 domain-containing protein</fullName>
    </recommendedName>
</protein>